<sequence>MLHLITGGYCFHSVDPSSLAVLMQSSTYCELWTGSPPQLPFQLRHHVQLPLTTIHGTLCPLSFAESPISRSLSASSISTQDSSNNPLHQTPPKIHSPAITSAIGPIHQQSHFSSLF</sequence>
<feature type="compositionally biased region" description="Polar residues" evidence="1">
    <location>
        <begin position="79"/>
        <end position="88"/>
    </location>
</feature>
<protein>
    <submittedName>
        <fullName evidence="2">Uncharacterized protein</fullName>
    </submittedName>
</protein>
<evidence type="ECO:0000313" key="2">
    <source>
        <dbReference type="EMBL" id="GAN04466.1"/>
    </source>
</evidence>
<evidence type="ECO:0000256" key="1">
    <source>
        <dbReference type="SAM" id="MobiDB-lite"/>
    </source>
</evidence>
<dbReference type="AlphaFoldDB" id="A0A0C9M4X3"/>
<name>A0A0C9M4X3_9FUNG</name>
<keyword evidence="3" id="KW-1185">Reference proteome</keyword>
<feature type="region of interest" description="Disordered" evidence="1">
    <location>
        <begin position="74"/>
        <end position="94"/>
    </location>
</feature>
<organism evidence="2">
    <name type="scientific">Mucor ambiguus</name>
    <dbReference type="NCBI Taxonomy" id="91626"/>
    <lineage>
        <taxon>Eukaryota</taxon>
        <taxon>Fungi</taxon>
        <taxon>Fungi incertae sedis</taxon>
        <taxon>Mucoromycota</taxon>
        <taxon>Mucoromycotina</taxon>
        <taxon>Mucoromycetes</taxon>
        <taxon>Mucorales</taxon>
        <taxon>Mucorineae</taxon>
        <taxon>Mucoraceae</taxon>
        <taxon>Mucor</taxon>
    </lineage>
</organism>
<evidence type="ECO:0000313" key="3">
    <source>
        <dbReference type="Proteomes" id="UP000053815"/>
    </source>
</evidence>
<dbReference type="EMBL" id="DF836353">
    <property type="protein sequence ID" value="GAN04466.1"/>
    <property type="molecule type" value="Genomic_DNA"/>
</dbReference>
<gene>
    <name evidence="2" type="ORF">MAM1_0064c03926</name>
</gene>
<reference evidence="2" key="1">
    <citation type="submission" date="2014-09" db="EMBL/GenBank/DDBJ databases">
        <title>Draft genome sequence of an oleaginous Mucoromycotina fungus Mucor ambiguus NBRC6742.</title>
        <authorList>
            <person name="Takeda I."/>
            <person name="Yamane N."/>
            <person name="Morita T."/>
            <person name="Tamano K."/>
            <person name="Machida M."/>
            <person name="Baker S."/>
            <person name="Koike H."/>
        </authorList>
    </citation>
    <scope>NUCLEOTIDE SEQUENCE</scope>
    <source>
        <strain evidence="2">NBRC 6742</strain>
    </source>
</reference>
<dbReference type="Proteomes" id="UP000053815">
    <property type="component" value="Unassembled WGS sequence"/>
</dbReference>
<proteinExistence type="predicted"/>
<accession>A0A0C9M4X3</accession>